<keyword evidence="2 3" id="KW-0378">Hydrolase</keyword>
<feature type="domain" description="Carboxylesterase type B" evidence="4">
    <location>
        <begin position="51"/>
        <end position="532"/>
    </location>
</feature>
<reference evidence="5 6" key="1">
    <citation type="journal article" date="2024" name="Front Chem Biol">
        <title>Unveiling the potential of Daldinia eschscholtzii MFLUCC 19-0629 through bioactivity and bioinformatics studies for enhanced sustainable agriculture production.</title>
        <authorList>
            <person name="Brooks S."/>
            <person name="Weaver J.A."/>
            <person name="Klomchit A."/>
            <person name="Alharthi S.A."/>
            <person name="Onlamun T."/>
            <person name="Nurani R."/>
            <person name="Vong T.K."/>
            <person name="Alberti F."/>
            <person name="Greco C."/>
        </authorList>
    </citation>
    <scope>NUCLEOTIDE SEQUENCE [LARGE SCALE GENOMIC DNA]</scope>
    <source>
        <strain evidence="5">MFLUCC 19-0629</strain>
    </source>
</reference>
<dbReference type="Pfam" id="PF00135">
    <property type="entry name" value="COesterase"/>
    <property type="match status" value="1"/>
</dbReference>
<dbReference type="PROSITE" id="PS00941">
    <property type="entry name" value="CARBOXYLESTERASE_B_2"/>
    <property type="match status" value="1"/>
</dbReference>
<dbReference type="Proteomes" id="UP001369815">
    <property type="component" value="Unassembled WGS sequence"/>
</dbReference>
<dbReference type="PROSITE" id="PS00122">
    <property type="entry name" value="CARBOXYLESTERASE_B_1"/>
    <property type="match status" value="1"/>
</dbReference>
<dbReference type="InterPro" id="IPR002018">
    <property type="entry name" value="CarbesteraseB"/>
</dbReference>
<dbReference type="Gene3D" id="3.40.50.1820">
    <property type="entry name" value="alpha/beta hydrolase"/>
    <property type="match status" value="1"/>
</dbReference>
<dbReference type="InterPro" id="IPR029058">
    <property type="entry name" value="AB_hydrolase_fold"/>
</dbReference>
<evidence type="ECO:0000256" key="2">
    <source>
        <dbReference type="ARBA" id="ARBA00022801"/>
    </source>
</evidence>
<dbReference type="AlphaFoldDB" id="A0AAX6MKJ5"/>
<dbReference type="EC" id="3.1.1.-" evidence="3"/>
<proteinExistence type="inferred from homology"/>
<comment type="similarity">
    <text evidence="1 3">Belongs to the type-B carboxylesterase/lipase family.</text>
</comment>
<comment type="caution">
    <text evidence="5">The sequence shown here is derived from an EMBL/GenBank/DDBJ whole genome shotgun (WGS) entry which is preliminary data.</text>
</comment>
<evidence type="ECO:0000313" key="5">
    <source>
        <dbReference type="EMBL" id="KAK6953014.1"/>
    </source>
</evidence>
<evidence type="ECO:0000313" key="6">
    <source>
        <dbReference type="Proteomes" id="UP001369815"/>
    </source>
</evidence>
<dbReference type="EMBL" id="JBANMG010000005">
    <property type="protein sequence ID" value="KAK6953014.1"/>
    <property type="molecule type" value="Genomic_DNA"/>
</dbReference>
<dbReference type="SUPFAM" id="SSF53474">
    <property type="entry name" value="alpha/beta-Hydrolases"/>
    <property type="match status" value="1"/>
</dbReference>
<keyword evidence="6" id="KW-1185">Reference proteome</keyword>
<sequence>MAAINVARVNMSEYKAPGFSTTLESWPLMSLDQDTSIIFSGLLALVSSIESKVVKTRSGTVHGGQCSTTNVNYFYSIPYAKPPVGERRFAPPEPYYNSSGVIKTTAPAPACIQFSDLFGEHTTTSEDCLFLDIWAPVSATPDSKLPVKVWLYGGSNEGGGISDPTYNGCFSAVDSIVVSINYRLGPLGFLALSDLGLTGNYGIMDQLLGLRWVQDNIAGFGGDPSKVLLFGQSAGAVDSFVIATLPEAPRLMRAAALESGAGRDLATVADAKEWYSEFLYAINCTEHNLSCLRNAQVDTIKAAVAAMPSPNIMTVSTALVNNGTRSSWTPVIDGKVIKEQPSTVGVRVPSIIGATTREGSIFVLGSYATVWKGKAPTQSDYNDFLNLNFGPLATRVNETLPLASTFNGSTLTAMEVILTQVSYQCPSYRALQKAEEKGIPVWSYEFAHKPSCAWYAGIKTDWVPLLGATHTSEIPFVFNFTSSMPPPDGNCTFSKAEQAMAHDMSRAWTNMAKMGAPADENTWPAWTSHESKGVVFSDAMDIGVVDYAACDFWGEINEELNKYSRSQLGDA</sequence>
<gene>
    <name evidence="5" type="ORF">Daesc_005311</name>
</gene>
<dbReference type="InterPro" id="IPR019819">
    <property type="entry name" value="Carboxylesterase_B_CS"/>
</dbReference>
<dbReference type="PANTHER" id="PTHR11559">
    <property type="entry name" value="CARBOXYLESTERASE"/>
    <property type="match status" value="1"/>
</dbReference>
<name>A0AAX6MKJ5_9PEZI</name>
<dbReference type="InterPro" id="IPR050309">
    <property type="entry name" value="Type-B_Carboxylest/Lipase"/>
</dbReference>
<dbReference type="InterPro" id="IPR019826">
    <property type="entry name" value="Carboxylesterase_B_AS"/>
</dbReference>
<protein>
    <recommendedName>
        <fullName evidence="3">Carboxylic ester hydrolase</fullName>
        <ecNumber evidence="3">3.1.1.-</ecNumber>
    </recommendedName>
</protein>
<evidence type="ECO:0000256" key="1">
    <source>
        <dbReference type="ARBA" id="ARBA00005964"/>
    </source>
</evidence>
<accession>A0AAX6MKJ5</accession>
<evidence type="ECO:0000259" key="4">
    <source>
        <dbReference type="Pfam" id="PF00135"/>
    </source>
</evidence>
<organism evidence="5 6">
    <name type="scientific">Daldinia eschscholtzii</name>
    <dbReference type="NCBI Taxonomy" id="292717"/>
    <lineage>
        <taxon>Eukaryota</taxon>
        <taxon>Fungi</taxon>
        <taxon>Dikarya</taxon>
        <taxon>Ascomycota</taxon>
        <taxon>Pezizomycotina</taxon>
        <taxon>Sordariomycetes</taxon>
        <taxon>Xylariomycetidae</taxon>
        <taxon>Xylariales</taxon>
        <taxon>Hypoxylaceae</taxon>
        <taxon>Daldinia</taxon>
    </lineage>
</organism>
<evidence type="ECO:0000256" key="3">
    <source>
        <dbReference type="RuleBase" id="RU361235"/>
    </source>
</evidence>
<dbReference type="GO" id="GO:0016787">
    <property type="term" value="F:hydrolase activity"/>
    <property type="evidence" value="ECO:0007669"/>
    <property type="project" value="UniProtKB-KW"/>
</dbReference>